<dbReference type="GO" id="GO:0000339">
    <property type="term" value="F:RNA cap binding"/>
    <property type="evidence" value="ECO:0007669"/>
    <property type="project" value="InterPro"/>
</dbReference>
<feature type="region of interest" description="Disordered" evidence="3">
    <location>
        <begin position="603"/>
        <end position="667"/>
    </location>
</feature>
<evidence type="ECO:0000313" key="6">
    <source>
        <dbReference type="Proteomes" id="UP001454036"/>
    </source>
</evidence>
<feature type="region of interest" description="Disordered" evidence="3">
    <location>
        <begin position="163"/>
        <end position="221"/>
    </location>
</feature>
<dbReference type="PANTHER" id="PTHR22792:SF101">
    <property type="entry name" value="LA-RELATED PROTEIN 1A"/>
    <property type="match status" value="1"/>
</dbReference>
<comment type="caution">
    <text evidence="5">The sequence shown here is derived from an EMBL/GenBank/DDBJ whole genome shotgun (WGS) entry which is preliminary data.</text>
</comment>
<dbReference type="SUPFAM" id="SSF46785">
    <property type="entry name" value="Winged helix' DNA-binding domain"/>
    <property type="match status" value="1"/>
</dbReference>
<feature type="compositionally biased region" description="Basic and acidic residues" evidence="3">
    <location>
        <begin position="502"/>
        <end position="511"/>
    </location>
</feature>
<keyword evidence="1 2" id="KW-0694">RNA-binding</keyword>
<sequence length="808" mass="88581">MMGENVKTSVDGGDDQKNLTVEAPKSPWKNPKTPPAAVAAVNDPDSWPPLSGAQNGIKKMDYQLGKKQPPNASANKSVVAPTPPQGPCEQKKTNGRSHYKSSHKSMPMRQPRAGPKHQTGGVPPFPVPFRYHQPGIRPIVHPMVPVPHLPAPGYVFHPALGPPSGSETTLVKPGPDNPRQAFVPPVNGSIQTSSQPESNVSDASNLSKGSNVQDHVGNFNPGPRHFMRPPFPGPVLGFVDGTRFSGPSGAVFYYPAPPLGSFRVPYLPMFVPHPLVSGPPMLPPPDLVLRTNIVKQIEYYFSDENLEGDYYLRSLMDNEGWVAVSRISDFKRVKRMTTDVSLILDSLKTSSSMEVLGEKIRRRDDWSKWVPESADQAPKDTAENIGGATLSGVKSESKNDNELGAKDSCPLPPLSNRENQYQSTINDTNNDRENMLAGGCSPSTEVNRTSSSGANSVSKMEVTESGGSKASQERGTSGGQEAKIKHPRSRQGCKGRLTSILSEKHPDERSNDFGNTFQFDEELESEHRSEMKNQYDSIERIDDEEDENIVNDLDVDKLVIVTRDLRIDEQSGTGLRESKAISSEHASAINDLLYDYEQELKSKQSCHKHGNPSNEIKDESSRSPDVASAVSKPKAFDHSSAVSGSEGPRNPNPRRKQHKGSFKQQSLHKQRLFPSNFKNHGNGQHGLAIVSESPPSDSIGFFFGSTPPDNPGFRHSKLSVSPRSNVSSSSPPVGSVPKSFPPFQHPSHKLLEENGFKQQLYKKYHKRCLAERKKLGVGCSEVFLDVFVLNYYSSFLLALTIHPFVGSL</sequence>
<dbReference type="SMART" id="SM00715">
    <property type="entry name" value="LA"/>
    <property type="match status" value="1"/>
</dbReference>
<protein>
    <submittedName>
        <fullName evidence="5">RNA metabolism protein</fullName>
    </submittedName>
</protein>
<dbReference type="InterPro" id="IPR036388">
    <property type="entry name" value="WH-like_DNA-bd_sf"/>
</dbReference>
<evidence type="ECO:0000256" key="3">
    <source>
        <dbReference type="SAM" id="MobiDB-lite"/>
    </source>
</evidence>
<feature type="compositionally biased region" description="Polar residues" evidence="3">
    <location>
        <begin position="416"/>
        <end position="428"/>
    </location>
</feature>
<feature type="compositionally biased region" description="Polar residues" evidence="3">
    <location>
        <begin position="188"/>
        <end position="213"/>
    </location>
</feature>
<dbReference type="GO" id="GO:0048255">
    <property type="term" value="P:mRNA stabilization"/>
    <property type="evidence" value="ECO:0007669"/>
    <property type="project" value="InterPro"/>
</dbReference>
<dbReference type="Pfam" id="PF21071">
    <property type="entry name" value="LARP1_HEAT"/>
    <property type="match status" value="1"/>
</dbReference>
<dbReference type="InterPro" id="IPR006607">
    <property type="entry name" value="DM15"/>
</dbReference>
<feature type="domain" description="HTH La-type RNA-binding" evidence="4">
    <location>
        <begin position="283"/>
        <end position="372"/>
    </location>
</feature>
<name>A0AAV3R7E9_LITER</name>
<feature type="compositionally biased region" description="Polar residues" evidence="3">
    <location>
        <begin position="441"/>
        <end position="458"/>
    </location>
</feature>
<reference evidence="5 6" key="1">
    <citation type="submission" date="2024-01" db="EMBL/GenBank/DDBJ databases">
        <title>The complete chloroplast genome sequence of Lithospermum erythrorhizon: insights into the phylogenetic relationship among Boraginaceae species and the maternal lineages of purple gromwells.</title>
        <authorList>
            <person name="Okada T."/>
            <person name="Watanabe K."/>
        </authorList>
    </citation>
    <scope>NUCLEOTIDE SEQUENCE [LARGE SCALE GENOMIC DNA]</scope>
</reference>
<feature type="compositionally biased region" description="Low complexity" evidence="3">
    <location>
        <begin position="719"/>
        <end position="736"/>
    </location>
</feature>
<dbReference type="Proteomes" id="UP001454036">
    <property type="component" value="Unassembled WGS sequence"/>
</dbReference>
<feature type="compositionally biased region" description="Polar residues" evidence="3">
    <location>
        <begin position="465"/>
        <end position="475"/>
    </location>
</feature>
<organism evidence="5 6">
    <name type="scientific">Lithospermum erythrorhizon</name>
    <name type="common">Purple gromwell</name>
    <name type="synonym">Lithospermum officinale var. erythrorhizon</name>
    <dbReference type="NCBI Taxonomy" id="34254"/>
    <lineage>
        <taxon>Eukaryota</taxon>
        <taxon>Viridiplantae</taxon>
        <taxon>Streptophyta</taxon>
        <taxon>Embryophyta</taxon>
        <taxon>Tracheophyta</taxon>
        <taxon>Spermatophyta</taxon>
        <taxon>Magnoliopsida</taxon>
        <taxon>eudicotyledons</taxon>
        <taxon>Gunneridae</taxon>
        <taxon>Pentapetalae</taxon>
        <taxon>asterids</taxon>
        <taxon>lamiids</taxon>
        <taxon>Boraginales</taxon>
        <taxon>Boraginaceae</taxon>
        <taxon>Boraginoideae</taxon>
        <taxon>Lithospermeae</taxon>
        <taxon>Lithospermum</taxon>
    </lineage>
</organism>
<dbReference type="CDD" id="cd07323">
    <property type="entry name" value="LAM"/>
    <property type="match status" value="1"/>
</dbReference>
<dbReference type="PROSITE" id="PS50961">
    <property type="entry name" value="HTH_LA"/>
    <property type="match status" value="1"/>
</dbReference>
<dbReference type="EMBL" id="BAABME010007836">
    <property type="protein sequence ID" value="GAA0171810.1"/>
    <property type="molecule type" value="Genomic_DNA"/>
</dbReference>
<dbReference type="InterPro" id="IPR045180">
    <property type="entry name" value="La_dom_prot"/>
</dbReference>
<feature type="compositionally biased region" description="Basic residues" evidence="3">
    <location>
        <begin position="93"/>
        <end position="103"/>
    </location>
</feature>
<dbReference type="InterPro" id="IPR036390">
    <property type="entry name" value="WH_DNA-bd_sf"/>
</dbReference>
<dbReference type="AlphaFoldDB" id="A0AAV3R7E9"/>
<feature type="region of interest" description="Disordered" evidence="3">
    <location>
        <begin position="371"/>
        <end position="515"/>
    </location>
</feature>
<evidence type="ECO:0000256" key="1">
    <source>
        <dbReference type="ARBA" id="ARBA00022884"/>
    </source>
</evidence>
<dbReference type="Gene3D" id="1.10.10.10">
    <property type="entry name" value="Winged helix-like DNA-binding domain superfamily/Winged helix DNA-binding domain"/>
    <property type="match status" value="1"/>
</dbReference>
<evidence type="ECO:0000259" key="4">
    <source>
        <dbReference type="PROSITE" id="PS50961"/>
    </source>
</evidence>
<evidence type="ECO:0000256" key="2">
    <source>
        <dbReference type="PROSITE-ProRule" id="PRU00332"/>
    </source>
</evidence>
<evidence type="ECO:0000313" key="5">
    <source>
        <dbReference type="EMBL" id="GAA0171810.1"/>
    </source>
</evidence>
<keyword evidence="6" id="KW-1185">Reference proteome</keyword>
<dbReference type="InterPro" id="IPR006630">
    <property type="entry name" value="La_HTH"/>
</dbReference>
<feature type="region of interest" description="Disordered" evidence="3">
    <location>
        <begin position="712"/>
        <end position="736"/>
    </location>
</feature>
<accession>A0AAV3R7E9</accession>
<dbReference type="PANTHER" id="PTHR22792">
    <property type="entry name" value="LUPUS LA PROTEIN-RELATED"/>
    <property type="match status" value="1"/>
</dbReference>
<feature type="region of interest" description="Disordered" evidence="3">
    <location>
        <begin position="1"/>
        <end position="119"/>
    </location>
</feature>
<gene>
    <name evidence="5" type="ORF">LIER_25762</name>
</gene>
<dbReference type="Pfam" id="PF05383">
    <property type="entry name" value="La"/>
    <property type="match status" value="1"/>
</dbReference>
<proteinExistence type="predicted"/>
<feature type="compositionally biased region" description="Basic and acidic residues" evidence="3">
    <location>
        <begin position="395"/>
        <end position="405"/>
    </location>
</feature>
<feature type="compositionally biased region" description="Basic residues" evidence="3">
    <location>
        <begin position="652"/>
        <end position="667"/>
    </location>
</feature>